<proteinExistence type="predicted"/>
<accession>I4I1W3</accession>
<sequence length="46" mass="5546">MESRRELHRVKKHPATYRNSETHDWGWTLECMETGRIHSKSSYCPN</sequence>
<evidence type="ECO:0000313" key="1">
    <source>
        <dbReference type="EMBL" id="CCI28287.1"/>
    </source>
</evidence>
<name>I4I1W3_MICAE</name>
<gene>
    <name evidence="1" type="ORF">MICAG_4530001</name>
</gene>
<dbReference type="AlphaFoldDB" id="I4I1W3"/>
<organism evidence="1 2">
    <name type="scientific">Microcystis aeruginosa PCC 9808</name>
    <dbReference type="NCBI Taxonomy" id="1160284"/>
    <lineage>
        <taxon>Bacteria</taxon>
        <taxon>Bacillati</taxon>
        <taxon>Cyanobacteriota</taxon>
        <taxon>Cyanophyceae</taxon>
        <taxon>Oscillatoriophycideae</taxon>
        <taxon>Chroococcales</taxon>
        <taxon>Microcystaceae</taxon>
        <taxon>Microcystis</taxon>
    </lineage>
</organism>
<comment type="caution">
    <text evidence="1">The sequence shown here is derived from an EMBL/GenBank/DDBJ whole genome shotgun (WGS) entry which is preliminary data.</text>
</comment>
<dbReference type="HOGENOM" id="CLU_3185812_0_0_3"/>
<protein>
    <submittedName>
        <fullName evidence="1">Uncharacterized protein</fullName>
    </submittedName>
</protein>
<dbReference type="Proteomes" id="UP000005291">
    <property type="component" value="Unassembled WGS sequence"/>
</dbReference>
<evidence type="ECO:0000313" key="2">
    <source>
        <dbReference type="Proteomes" id="UP000005291"/>
    </source>
</evidence>
<reference evidence="1 2" key="1">
    <citation type="submission" date="2012-04" db="EMBL/GenBank/DDBJ databases">
        <authorList>
            <person name="Genoscope - CEA"/>
        </authorList>
    </citation>
    <scope>NUCLEOTIDE SEQUENCE [LARGE SCALE GENOMIC DNA]</scope>
    <source>
        <strain evidence="1 2">9808</strain>
    </source>
</reference>
<dbReference type="EMBL" id="CAIN01000394">
    <property type="protein sequence ID" value="CCI28287.1"/>
    <property type="molecule type" value="Genomic_DNA"/>
</dbReference>